<evidence type="ECO:0000256" key="7">
    <source>
        <dbReference type="ARBA" id="ARBA00023033"/>
    </source>
</evidence>
<keyword evidence="4 8" id="KW-0479">Metal-binding</keyword>
<dbReference type="Proteomes" id="UP001305647">
    <property type="component" value="Unassembled WGS sequence"/>
</dbReference>
<organism evidence="11 12">
    <name type="scientific">Parathielavia hyrcaniae</name>
    <dbReference type="NCBI Taxonomy" id="113614"/>
    <lineage>
        <taxon>Eukaryota</taxon>
        <taxon>Fungi</taxon>
        <taxon>Dikarya</taxon>
        <taxon>Ascomycota</taxon>
        <taxon>Pezizomycotina</taxon>
        <taxon>Sordariomycetes</taxon>
        <taxon>Sordariomycetidae</taxon>
        <taxon>Sordariales</taxon>
        <taxon>Chaetomiaceae</taxon>
        <taxon>Parathielavia</taxon>
    </lineage>
</organism>
<evidence type="ECO:0000256" key="6">
    <source>
        <dbReference type="ARBA" id="ARBA00023004"/>
    </source>
</evidence>
<comment type="similarity">
    <text evidence="2 9">Belongs to the cytochrome P450 family.</text>
</comment>
<dbReference type="SUPFAM" id="SSF48264">
    <property type="entry name" value="Cytochrome P450"/>
    <property type="match status" value="1"/>
</dbReference>
<keyword evidence="7 9" id="KW-0503">Monooxygenase</keyword>
<keyword evidence="12" id="KW-1185">Reference proteome</keyword>
<reference evidence="11" key="1">
    <citation type="journal article" date="2023" name="Mol. Phylogenet. Evol.">
        <title>Genome-scale phylogeny and comparative genomics of the fungal order Sordariales.</title>
        <authorList>
            <person name="Hensen N."/>
            <person name="Bonometti L."/>
            <person name="Westerberg I."/>
            <person name="Brannstrom I.O."/>
            <person name="Guillou S."/>
            <person name="Cros-Aarteil S."/>
            <person name="Calhoun S."/>
            <person name="Haridas S."/>
            <person name="Kuo A."/>
            <person name="Mondo S."/>
            <person name="Pangilinan J."/>
            <person name="Riley R."/>
            <person name="LaButti K."/>
            <person name="Andreopoulos B."/>
            <person name="Lipzen A."/>
            <person name="Chen C."/>
            <person name="Yan M."/>
            <person name="Daum C."/>
            <person name="Ng V."/>
            <person name="Clum A."/>
            <person name="Steindorff A."/>
            <person name="Ohm R.A."/>
            <person name="Martin F."/>
            <person name="Silar P."/>
            <person name="Natvig D.O."/>
            <person name="Lalanne C."/>
            <person name="Gautier V."/>
            <person name="Ament-Velasquez S.L."/>
            <person name="Kruys A."/>
            <person name="Hutchinson M.I."/>
            <person name="Powell A.J."/>
            <person name="Barry K."/>
            <person name="Miller A.N."/>
            <person name="Grigoriev I.V."/>
            <person name="Debuchy R."/>
            <person name="Gladieux P."/>
            <person name="Hiltunen Thoren M."/>
            <person name="Johannesson H."/>
        </authorList>
    </citation>
    <scope>NUCLEOTIDE SEQUENCE</scope>
    <source>
        <strain evidence="11">CBS 757.83</strain>
    </source>
</reference>
<feature type="transmembrane region" description="Helical" evidence="10">
    <location>
        <begin position="20"/>
        <end position="41"/>
    </location>
</feature>
<dbReference type="InterPro" id="IPR001128">
    <property type="entry name" value="Cyt_P450"/>
</dbReference>
<dbReference type="Gene3D" id="1.10.630.10">
    <property type="entry name" value="Cytochrome P450"/>
    <property type="match status" value="1"/>
</dbReference>
<dbReference type="InterPro" id="IPR036396">
    <property type="entry name" value="Cyt_P450_sf"/>
</dbReference>
<keyword evidence="3 8" id="KW-0349">Heme</keyword>
<dbReference type="GO" id="GO:0005506">
    <property type="term" value="F:iron ion binding"/>
    <property type="evidence" value="ECO:0007669"/>
    <property type="project" value="InterPro"/>
</dbReference>
<dbReference type="PRINTS" id="PR00385">
    <property type="entry name" value="P450"/>
</dbReference>
<dbReference type="CDD" id="cd11058">
    <property type="entry name" value="CYP60B-like"/>
    <property type="match status" value="1"/>
</dbReference>
<reference evidence="11" key="2">
    <citation type="submission" date="2023-05" db="EMBL/GenBank/DDBJ databases">
        <authorList>
            <consortium name="Lawrence Berkeley National Laboratory"/>
            <person name="Steindorff A."/>
            <person name="Hensen N."/>
            <person name="Bonometti L."/>
            <person name="Westerberg I."/>
            <person name="Brannstrom I.O."/>
            <person name="Guillou S."/>
            <person name="Cros-Aarteil S."/>
            <person name="Calhoun S."/>
            <person name="Haridas S."/>
            <person name="Kuo A."/>
            <person name="Mondo S."/>
            <person name="Pangilinan J."/>
            <person name="Riley R."/>
            <person name="Labutti K."/>
            <person name="Andreopoulos B."/>
            <person name="Lipzen A."/>
            <person name="Chen C."/>
            <person name="Yanf M."/>
            <person name="Daum C."/>
            <person name="Ng V."/>
            <person name="Clum A."/>
            <person name="Ohm R."/>
            <person name="Martin F."/>
            <person name="Silar P."/>
            <person name="Natvig D."/>
            <person name="Lalanne C."/>
            <person name="Gautier V."/>
            <person name="Ament-Velasquez S.L."/>
            <person name="Kruys A."/>
            <person name="Hutchinson M.I."/>
            <person name="Powell A.J."/>
            <person name="Barry K."/>
            <person name="Miller A.N."/>
            <person name="Grigoriev I.V."/>
            <person name="Debuchy R."/>
            <person name="Gladieux P."/>
            <person name="Thoren M.H."/>
            <person name="Johannesson H."/>
        </authorList>
    </citation>
    <scope>NUCLEOTIDE SEQUENCE</scope>
    <source>
        <strain evidence="11">CBS 757.83</strain>
    </source>
</reference>
<keyword evidence="5 9" id="KW-0560">Oxidoreductase</keyword>
<dbReference type="AlphaFoldDB" id="A0AAN6PTK3"/>
<evidence type="ECO:0000256" key="8">
    <source>
        <dbReference type="PIRSR" id="PIRSR602401-1"/>
    </source>
</evidence>
<dbReference type="InterPro" id="IPR017972">
    <property type="entry name" value="Cyt_P450_CS"/>
</dbReference>
<dbReference type="InterPro" id="IPR002401">
    <property type="entry name" value="Cyt_P450_E_grp-I"/>
</dbReference>
<evidence type="ECO:0000256" key="2">
    <source>
        <dbReference type="ARBA" id="ARBA00010617"/>
    </source>
</evidence>
<keyword evidence="10" id="KW-0472">Membrane</keyword>
<proteinExistence type="inferred from homology"/>
<dbReference type="PRINTS" id="PR00463">
    <property type="entry name" value="EP450I"/>
</dbReference>
<dbReference type="PANTHER" id="PTHR24305:SF230">
    <property type="entry name" value="P450, PUTATIVE (EUROFUNG)-RELATED"/>
    <property type="match status" value="1"/>
</dbReference>
<evidence type="ECO:0000256" key="3">
    <source>
        <dbReference type="ARBA" id="ARBA00022617"/>
    </source>
</evidence>
<evidence type="ECO:0000313" key="11">
    <source>
        <dbReference type="EMBL" id="KAK4097704.1"/>
    </source>
</evidence>
<comment type="caution">
    <text evidence="11">The sequence shown here is derived from an EMBL/GenBank/DDBJ whole genome shotgun (WGS) entry which is preliminary data.</text>
</comment>
<evidence type="ECO:0000256" key="5">
    <source>
        <dbReference type="ARBA" id="ARBA00023002"/>
    </source>
</evidence>
<dbReference type="GO" id="GO:0020037">
    <property type="term" value="F:heme binding"/>
    <property type="evidence" value="ECO:0007669"/>
    <property type="project" value="InterPro"/>
</dbReference>
<sequence length="518" mass="58598">MTLSDFRVPTTTSLSALYAWPVIAISATVLLVASYTFYNLFLHPLRAVPGPRLWAASTIPYTVAWLSGSASYTIHALHQQYGDIVRVAPNRLSFTHPQAYQEIRGHRKSNQEEHSKDAAFYAISRQNILGASREDHTRLRRILSHGFSAKSMQGQQPMITKYIDLLMQRLRERTTTTKKGEKTRQEAVVDLTAWFNYTTFDIIGDLAFGEPFGCLEESQYHPWVSVIFRSVKQLGIMLAVELWFPGTVNLLRKVVPTAFSAMDMQTAHAHERISRRLQLEESRPDFVEAMATAMSEDGRMLTRHEMDVSARLLVFAGSETTATSLAAVAYFLAKYPVVQKKVADEVRSGFASEAEMNFSSVSKLQYLLVVMDEAMRVFPTVPGQMPRICGPGGDIICGIHVPAGTGLEIWPYAVNHSARNFTEPDKFIPERWLPDEEYKGIRFDKQRHGAFQPFSFGPRNCIGKNLAYVEMRLILARLMWNYDLVLADEAAERFLDCPCFALWLKGPLNVRLTPVTRD</sequence>
<keyword evidence="10" id="KW-1133">Transmembrane helix</keyword>
<dbReference type="GO" id="GO:0004497">
    <property type="term" value="F:monooxygenase activity"/>
    <property type="evidence" value="ECO:0007669"/>
    <property type="project" value="UniProtKB-KW"/>
</dbReference>
<evidence type="ECO:0000256" key="10">
    <source>
        <dbReference type="SAM" id="Phobius"/>
    </source>
</evidence>
<evidence type="ECO:0000256" key="4">
    <source>
        <dbReference type="ARBA" id="ARBA00022723"/>
    </source>
</evidence>
<name>A0AAN6PTK3_9PEZI</name>
<accession>A0AAN6PTK3</accession>
<dbReference type="PANTHER" id="PTHR24305">
    <property type="entry name" value="CYTOCHROME P450"/>
    <property type="match status" value="1"/>
</dbReference>
<evidence type="ECO:0000256" key="1">
    <source>
        <dbReference type="ARBA" id="ARBA00001971"/>
    </source>
</evidence>
<evidence type="ECO:0000313" key="12">
    <source>
        <dbReference type="Proteomes" id="UP001305647"/>
    </source>
</evidence>
<protein>
    <submittedName>
        <fullName evidence="11">Cytochrome P450</fullName>
    </submittedName>
</protein>
<comment type="cofactor">
    <cofactor evidence="1 8">
        <name>heme</name>
        <dbReference type="ChEBI" id="CHEBI:30413"/>
    </cofactor>
</comment>
<dbReference type="Pfam" id="PF00067">
    <property type="entry name" value="p450"/>
    <property type="match status" value="1"/>
</dbReference>
<dbReference type="GO" id="GO:0016705">
    <property type="term" value="F:oxidoreductase activity, acting on paired donors, with incorporation or reduction of molecular oxygen"/>
    <property type="evidence" value="ECO:0007669"/>
    <property type="project" value="InterPro"/>
</dbReference>
<evidence type="ECO:0000256" key="9">
    <source>
        <dbReference type="RuleBase" id="RU000461"/>
    </source>
</evidence>
<dbReference type="InterPro" id="IPR050121">
    <property type="entry name" value="Cytochrome_P450_monoxygenase"/>
</dbReference>
<feature type="binding site" description="axial binding residue" evidence="8">
    <location>
        <position position="461"/>
    </location>
    <ligand>
        <name>heme</name>
        <dbReference type="ChEBI" id="CHEBI:30413"/>
    </ligand>
    <ligandPart>
        <name>Fe</name>
        <dbReference type="ChEBI" id="CHEBI:18248"/>
    </ligandPart>
</feature>
<gene>
    <name evidence="11" type="ORF">N658DRAFT_518429</name>
</gene>
<keyword evidence="6 8" id="KW-0408">Iron</keyword>
<keyword evidence="10" id="KW-0812">Transmembrane</keyword>
<dbReference type="EMBL" id="MU863669">
    <property type="protein sequence ID" value="KAK4097704.1"/>
    <property type="molecule type" value="Genomic_DNA"/>
</dbReference>
<dbReference type="PROSITE" id="PS00086">
    <property type="entry name" value="CYTOCHROME_P450"/>
    <property type="match status" value="1"/>
</dbReference>